<dbReference type="Proteomes" id="UP000031586">
    <property type="component" value="Unassembled WGS sequence"/>
</dbReference>
<accession>A0A0C1ZNW8</accession>
<comment type="caution">
    <text evidence="1">The sequence shown here is derived from an EMBL/GenBank/DDBJ whole genome shotgun (WGS) entry which is preliminary data.</text>
</comment>
<sequence length="206" mass="22984">MITVFPGVVEGTGFKWKTVEQPITKYNDAVAYLRQSSAAAALLDFLSGGEEVTLLCTTDTTSSFFPAEIVKQAGCNVRGSLVTWNPFDSLNVNDIKRNKPVGRSRVPNKNVSRGTQSPAVGLIHEFGHARQYMLKRDWFMTHYRAASSGSDSDRLIIENDNLLTVESVVARQLNEGVRWKYRDIGSSNTNLNVQYQLNRPMDPILV</sequence>
<evidence type="ECO:0000313" key="1">
    <source>
        <dbReference type="EMBL" id="KIF54726.1"/>
    </source>
</evidence>
<dbReference type="EMBL" id="JPRD01000005">
    <property type="protein sequence ID" value="KIF54726.1"/>
    <property type="molecule type" value="Genomic_DNA"/>
</dbReference>
<proteinExistence type="predicted"/>
<dbReference type="AlphaFoldDB" id="A0A0C1ZNW8"/>
<name>A0A0C1ZNW8_9VIBR</name>
<protein>
    <submittedName>
        <fullName evidence="1">Uncharacterized protein</fullName>
    </submittedName>
</protein>
<reference evidence="1 2" key="1">
    <citation type="submission" date="2014-07" db="EMBL/GenBank/DDBJ databases">
        <title>Unique and conserved regions in Vibrio harveyi and related species in comparison with the shrimp pathogen Vibrio harveyi CAIM 1792.</title>
        <authorList>
            <person name="Espinoza-Valles I."/>
            <person name="Vora G."/>
            <person name="Leekitcharoenphon P."/>
            <person name="Ussery D."/>
            <person name="Hoj L."/>
            <person name="Gomez-Gil B."/>
        </authorList>
    </citation>
    <scope>NUCLEOTIDE SEQUENCE [LARGE SCALE GENOMIC DNA]</scope>
    <source>
        <strain evidence="2">CAIM 1854 / LMG 25443</strain>
    </source>
</reference>
<gene>
    <name evidence="1" type="ORF">H735_01980</name>
</gene>
<dbReference type="RefSeq" id="WP_020196378.1">
    <property type="nucleotide sequence ID" value="NZ_BAOH01000052.1"/>
</dbReference>
<organism evidence="1 2">
    <name type="scientific">Vibrio owensii CAIM 1854 = LMG 25443</name>
    <dbReference type="NCBI Taxonomy" id="1229493"/>
    <lineage>
        <taxon>Bacteria</taxon>
        <taxon>Pseudomonadati</taxon>
        <taxon>Pseudomonadota</taxon>
        <taxon>Gammaproteobacteria</taxon>
        <taxon>Vibrionales</taxon>
        <taxon>Vibrionaceae</taxon>
        <taxon>Vibrio</taxon>
    </lineage>
</organism>
<evidence type="ECO:0000313" key="2">
    <source>
        <dbReference type="Proteomes" id="UP000031586"/>
    </source>
</evidence>
<dbReference type="PATRIC" id="fig|1229493.5.peg.4377"/>
<dbReference type="GeneID" id="47100843"/>